<feature type="domain" description="AAA+ ATPase" evidence="17">
    <location>
        <begin position="388"/>
        <end position="523"/>
    </location>
</feature>
<dbReference type="InterPro" id="IPR000642">
    <property type="entry name" value="Peptidase_M41"/>
</dbReference>
<name>A0AAX4P342_9CHLO</name>
<dbReference type="Gene3D" id="1.10.8.60">
    <property type="match status" value="1"/>
</dbReference>
<keyword evidence="9" id="KW-0378">Hydrolase</keyword>
<dbReference type="InterPro" id="IPR003593">
    <property type="entry name" value="AAA+_ATPase"/>
</dbReference>
<dbReference type="SUPFAM" id="SSF52540">
    <property type="entry name" value="P-loop containing nucleoside triphosphate hydrolases"/>
    <property type="match status" value="1"/>
</dbReference>
<comment type="similarity">
    <text evidence="3">In the C-terminal section; belongs to the peptidase M41 family.</text>
</comment>
<sequence length="810" mass="87262">MEPRYLNRPPGRVGGSARVVRIRGKRMARPVEVARGRRALLVLTASAGLPRRLRESLSCRAAGSDDAGPSAEGGEGREEDQEVGRGAGEGAGEAKDAVPVAEPSGEGTVAVTSSGPYLQSLALQVRDFVWPFGDKRRRRKLRRLRQAALNHPSDEGKQAAYLRELLDVSPRAVVTRVDRGGFATGPRVAAEYVKALVHSKKIEDYAQHDRAEGGQFGESGGQGDDEGSVGMTRLLVRLVSLSKGFGDAAQAQRQTEGTSAEPLHVVVMGSGGGLGQGRPQTRAFRLADLFYSLMLVCVFSFLWLTGSALTRRYLNMQPSQQTSQQGSLPGTGPSSAYAPKEYNKENMPEKSVRTFKDVKGCDEAKAELEEVVEYLKNPNKFTRLGGKLPKGILLTGPPGTGKTLLARATAGEAGVPFFYRAGSEFEEMFVGVGSRRVRSLFSAAKKKGPCIIFIDEIDAVGGSRKQWESHTRKTLNQLLVEMDGFEENQGIIVMAATNLPETLDPALTRPGRFDRHVAVDIPDYKGRKEILELYMKDKPIASDVDAAAIARGSVGFSGADLYNLLNTAACAAAKDGKDSIDALTIDASKDKILMGAERKSMLLSEESKKLTAYHESGHAIVALYTDAALPVHKATIMPRGRALGMVTQIPEKDETSISKEQLLAKLDVCMGGRVAEELIFGDNKVTTGARSDLQQATSLARHMVAECGMSEAIGPIYVDDLRGQSAQMRSAIDAEVTGMLKDAEARVRDLLRARGKELKLLAEALMERETLDQAQIKSVLGIKKGEARREGKGGEVVDVGALPGETIAET</sequence>
<feature type="compositionally biased region" description="Polar residues" evidence="16">
    <location>
        <begin position="319"/>
        <end position="334"/>
    </location>
</feature>
<dbReference type="PANTHER" id="PTHR23076">
    <property type="entry name" value="METALLOPROTEASE M41 FTSH"/>
    <property type="match status" value="1"/>
</dbReference>
<evidence type="ECO:0000256" key="10">
    <source>
        <dbReference type="ARBA" id="ARBA00022833"/>
    </source>
</evidence>
<evidence type="ECO:0000259" key="17">
    <source>
        <dbReference type="SMART" id="SM00382"/>
    </source>
</evidence>
<dbReference type="GO" id="GO:0045037">
    <property type="term" value="P:protein import into chloroplast stroma"/>
    <property type="evidence" value="ECO:0007669"/>
    <property type="project" value="TreeGrafter"/>
</dbReference>
<comment type="subcellular location">
    <subcellularLocation>
        <location evidence="2">Mitochondrion membrane</location>
    </subcellularLocation>
</comment>
<evidence type="ECO:0000313" key="18">
    <source>
        <dbReference type="EMBL" id="WZN60155.1"/>
    </source>
</evidence>
<dbReference type="InterPro" id="IPR027417">
    <property type="entry name" value="P-loop_NTPase"/>
</dbReference>
<evidence type="ECO:0000256" key="15">
    <source>
        <dbReference type="ARBA" id="ARBA00023136"/>
    </source>
</evidence>
<evidence type="ECO:0000256" key="16">
    <source>
        <dbReference type="SAM" id="MobiDB-lite"/>
    </source>
</evidence>
<evidence type="ECO:0000256" key="11">
    <source>
        <dbReference type="ARBA" id="ARBA00022840"/>
    </source>
</evidence>
<keyword evidence="7" id="KW-0479">Metal-binding</keyword>
<keyword evidence="6" id="KW-0812">Transmembrane</keyword>
<dbReference type="InterPro" id="IPR003960">
    <property type="entry name" value="ATPase_AAA_CS"/>
</dbReference>
<dbReference type="EMBL" id="CP151502">
    <property type="protein sequence ID" value="WZN60155.1"/>
    <property type="molecule type" value="Genomic_DNA"/>
</dbReference>
<comment type="similarity">
    <text evidence="4">In the N-terminal section; belongs to the AAA ATPase family.</text>
</comment>
<gene>
    <name evidence="18" type="ORF">HKI87_02g16830</name>
</gene>
<evidence type="ECO:0000256" key="13">
    <source>
        <dbReference type="ARBA" id="ARBA00023049"/>
    </source>
</evidence>
<evidence type="ECO:0000256" key="3">
    <source>
        <dbReference type="ARBA" id="ARBA00010044"/>
    </source>
</evidence>
<dbReference type="InterPro" id="IPR005936">
    <property type="entry name" value="FtsH"/>
</dbReference>
<dbReference type="Gene3D" id="1.20.58.760">
    <property type="entry name" value="Peptidase M41"/>
    <property type="match status" value="1"/>
</dbReference>
<dbReference type="SUPFAM" id="SSF140990">
    <property type="entry name" value="FtsH protease domain-like"/>
    <property type="match status" value="1"/>
</dbReference>
<feature type="region of interest" description="Disordered" evidence="16">
    <location>
        <begin position="319"/>
        <end position="343"/>
    </location>
</feature>
<dbReference type="InterPro" id="IPR003959">
    <property type="entry name" value="ATPase_AAA_core"/>
</dbReference>
<dbReference type="PROSITE" id="PS00674">
    <property type="entry name" value="AAA"/>
    <property type="match status" value="1"/>
</dbReference>
<dbReference type="GO" id="GO:0009507">
    <property type="term" value="C:chloroplast"/>
    <property type="evidence" value="ECO:0007669"/>
    <property type="project" value="TreeGrafter"/>
</dbReference>
<proteinExistence type="inferred from homology"/>
<evidence type="ECO:0000256" key="7">
    <source>
        <dbReference type="ARBA" id="ARBA00022723"/>
    </source>
</evidence>
<evidence type="ECO:0000256" key="8">
    <source>
        <dbReference type="ARBA" id="ARBA00022741"/>
    </source>
</evidence>
<evidence type="ECO:0000256" key="6">
    <source>
        <dbReference type="ARBA" id="ARBA00022692"/>
    </source>
</evidence>
<dbReference type="GO" id="GO:0031966">
    <property type="term" value="C:mitochondrial membrane"/>
    <property type="evidence" value="ECO:0007669"/>
    <property type="project" value="UniProtKB-SubCell"/>
</dbReference>
<keyword evidence="8" id="KW-0547">Nucleotide-binding</keyword>
<dbReference type="Gene3D" id="3.40.50.300">
    <property type="entry name" value="P-loop containing nucleotide triphosphate hydrolases"/>
    <property type="match status" value="1"/>
</dbReference>
<dbReference type="Pfam" id="PF00004">
    <property type="entry name" value="AAA"/>
    <property type="match status" value="1"/>
</dbReference>
<keyword evidence="11" id="KW-0067">ATP-binding</keyword>
<dbReference type="CDD" id="cd19501">
    <property type="entry name" value="RecA-like_FtsH"/>
    <property type="match status" value="1"/>
</dbReference>
<keyword evidence="15" id="KW-0472">Membrane</keyword>
<dbReference type="Pfam" id="PF01434">
    <property type="entry name" value="Peptidase_M41"/>
    <property type="match status" value="1"/>
</dbReference>
<evidence type="ECO:0000256" key="1">
    <source>
        <dbReference type="ARBA" id="ARBA00001947"/>
    </source>
</evidence>
<dbReference type="Proteomes" id="UP001472866">
    <property type="component" value="Chromosome 02"/>
</dbReference>
<dbReference type="GO" id="GO:0005524">
    <property type="term" value="F:ATP binding"/>
    <property type="evidence" value="ECO:0007669"/>
    <property type="project" value="UniProtKB-KW"/>
</dbReference>
<dbReference type="NCBIfam" id="TIGR01241">
    <property type="entry name" value="FtsH_fam"/>
    <property type="match status" value="1"/>
</dbReference>
<dbReference type="FunFam" id="1.20.58.760:FF:000002">
    <property type="entry name" value="ATP-dependent zinc metalloprotease FtsH"/>
    <property type="match status" value="1"/>
</dbReference>
<comment type="cofactor">
    <cofactor evidence="1">
        <name>Zn(2+)</name>
        <dbReference type="ChEBI" id="CHEBI:29105"/>
    </cofactor>
</comment>
<protein>
    <submittedName>
        <fullName evidence="18">ATP-dependent zinc metalloprotease FTSH</fullName>
    </submittedName>
</protein>
<dbReference type="GO" id="GO:0016887">
    <property type="term" value="F:ATP hydrolysis activity"/>
    <property type="evidence" value="ECO:0007669"/>
    <property type="project" value="InterPro"/>
</dbReference>
<keyword evidence="10" id="KW-0862">Zinc</keyword>
<keyword evidence="5" id="KW-0645">Protease</keyword>
<dbReference type="GO" id="GO:0004176">
    <property type="term" value="F:ATP-dependent peptidase activity"/>
    <property type="evidence" value="ECO:0007669"/>
    <property type="project" value="InterPro"/>
</dbReference>
<dbReference type="SMART" id="SM00382">
    <property type="entry name" value="AAA"/>
    <property type="match status" value="1"/>
</dbReference>
<evidence type="ECO:0000256" key="5">
    <source>
        <dbReference type="ARBA" id="ARBA00022670"/>
    </source>
</evidence>
<dbReference type="FunFam" id="3.40.50.300:FF:000195">
    <property type="entry name" value="ATP-dependent zinc metalloprotease FTSH 11"/>
    <property type="match status" value="1"/>
</dbReference>
<evidence type="ECO:0000256" key="14">
    <source>
        <dbReference type="ARBA" id="ARBA00023128"/>
    </source>
</evidence>
<keyword evidence="13 18" id="KW-0482">Metalloprotease</keyword>
<keyword evidence="14" id="KW-0496">Mitochondrion</keyword>
<evidence type="ECO:0000256" key="12">
    <source>
        <dbReference type="ARBA" id="ARBA00022989"/>
    </source>
</evidence>
<dbReference type="PANTHER" id="PTHR23076:SF97">
    <property type="entry name" value="ATP-DEPENDENT ZINC METALLOPROTEASE YME1L1"/>
    <property type="match status" value="1"/>
</dbReference>
<evidence type="ECO:0000256" key="4">
    <source>
        <dbReference type="ARBA" id="ARBA00010550"/>
    </source>
</evidence>
<feature type="region of interest" description="Disordered" evidence="16">
    <location>
        <begin position="58"/>
        <end position="108"/>
    </location>
</feature>
<dbReference type="GO" id="GO:0046872">
    <property type="term" value="F:metal ion binding"/>
    <property type="evidence" value="ECO:0007669"/>
    <property type="project" value="UniProtKB-KW"/>
</dbReference>
<dbReference type="GO" id="GO:0004222">
    <property type="term" value="F:metalloendopeptidase activity"/>
    <property type="evidence" value="ECO:0007669"/>
    <property type="project" value="InterPro"/>
</dbReference>
<dbReference type="AlphaFoldDB" id="A0AAX4P342"/>
<evidence type="ECO:0000256" key="9">
    <source>
        <dbReference type="ARBA" id="ARBA00022801"/>
    </source>
</evidence>
<organism evidence="18 19">
    <name type="scientific">Chloropicon roscoffensis</name>
    <dbReference type="NCBI Taxonomy" id="1461544"/>
    <lineage>
        <taxon>Eukaryota</taxon>
        <taxon>Viridiplantae</taxon>
        <taxon>Chlorophyta</taxon>
        <taxon>Chloropicophyceae</taxon>
        <taxon>Chloropicales</taxon>
        <taxon>Chloropicaceae</taxon>
        <taxon>Chloropicon</taxon>
    </lineage>
</organism>
<evidence type="ECO:0000313" key="19">
    <source>
        <dbReference type="Proteomes" id="UP001472866"/>
    </source>
</evidence>
<dbReference type="GO" id="GO:0006508">
    <property type="term" value="P:proteolysis"/>
    <property type="evidence" value="ECO:0007669"/>
    <property type="project" value="UniProtKB-KW"/>
</dbReference>
<dbReference type="FunFam" id="1.10.8.60:FF:000001">
    <property type="entry name" value="ATP-dependent zinc metalloprotease FtsH"/>
    <property type="match status" value="1"/>
</dbReference>
<keyword evidence="12" id="KW-1133">Transmembrane helix</keyword>
<evidence type="ECO:0000256" key="2">
    <source>
        <dbReference type="ARBA" id="ARBA00004325"/>
    </source>
</evidence>
<keyword evidence="19" id="KW-1185">Reference proteome</keyword>
<accession>A0AAX4P342</accession>
<dbReference type="InterPro" id="IPR037219">
    <property type="entry name" value="Peptidase_M41-like"/>
</dbReference>
<reference evidence="18 19" key="1">
    <citation type="submission" date="2024-03" db="EMBL/GenBank/DDBJ databases">
        <title>Complete genome sequence of the green alga Chloropicon roscoffensis RCC1871.</title>
        <authorList>
            <person name="Lemieux C."/>
            <person name="Pombert J.-F."/>
            <person name="Otis C."/>
            <person name="Turmel M."/>
        </authorList>
    </citation>
    <scope>NUCLEOTIDE SEQUENCE [LARGE SCALE GENOMIC DNA]</scope>
    <source>
        <strain evidence="18 19">RCC1871</strain>
    </source>
</reference>
<dbReference type="HAMAP" id="MF_01458">
    <property type="entry name" value="FtsH"/>
    <property type="match status" value="1"/>
</dbReference>